<dbReference type="InterPro" id="IPR028612">
    <property type="entry name" value="Topoisom_1_IA"/>
</dbReference>
<sequence length="859" mass="96693">MAKNLLIVESPAKAKTIEGYLGKDFLVKSSYGHIRDLVKGDMGIDIKNNFAQTYEVPADKKNVVAELKKLAKDAEMVWLASDEDREGEAISWHLFETLGLKTEKTKRIVFHEITKPAILKAIESPRGIDYNLVFAQQARRVLDRLVGFELSPVLWKKVKPSLSAGRVQSVAVRLIVDREREINHFNATAAFKITAQFSTGKGKEIVKAELLQRFESEAEANKFLQDCVNAKFDISSLETKPAKRNPAAPFTTSTLQQEASRKLGFSVARTMQVAQRLYEAGKITYMRTDSVNLSDTALAAAAAEIKSAYGNQYHQPRKYKTKSAGAQEAHEAIRPTYFDRHTVDGDISEKRLYDLIWKRSIASQMSEALFEKTTAQISTSTRKEYLVAEGEVLKFDGFLKVYLESTDDEENEEKEGGSILPPLAKGQELFLKEMQATERYSRPPARYTEASLVKKLEELGIGRPSTYAPTISTVQNRGYVVKEDRDGKSRPFVSIVLANGQVKKETKTEITGAEKSKLFPTDIGEVVNDFLVEHFKGIVDFNFTANVEKEFDEIAQGLQEWTKMLHSFYNPFHLEVENTLETAERATGERLLGLDPATGKNVYTKVGKFGPLVQIGESDDEEKPRYASLMRNQSVGTIALEDALELFKLPFQLEDYQGKEVVIGVGRFGPYVKWGESFISLPKNEEPLAVTYDRAVEIIKEKMDADAPIAQYEGLPVTKGKGRFGPFIKWNDLFINIPAKGYDYDNLSQADIDTLIGKKVEKEANRYIKTWSEEKISIENGRWGPFIRFGKLMLKLRNNEATKQKYTPEELVDIELDVVKKMIVEQVPDAFETKKKAAPKKKATTAKKPAAKKAVAKKK</sequence>
<comment type="caution">
    <text evidence="8">Lacks conserved residue(s) required for the propagation of feature annotation.</text>
</comment>
<dbReference type="InterPro" id="IPR006171">
    <property type="entry name" value="TOPRIM_dom"/>
</dbReference>
<dbReference type="SMART" id="SM00436">
    <property type="entry name" value="TOP1Bc"/>
    <property type="match status" value="1"/>
</dbReference>
<dbReference type="Pfam" id="PF01751">
    <property type="entry name" value="Toprim"/>
    <property type="match status" value="1"/>
</dbReference>
<dbReference type="InterPro" id="IPR013497">
    <property type="entry name" value="Topo_IA_cen"/>
</dbReference>
<dbReference type="InterPro" id="IPR034149">
    <property type="entry name" value="TOPRIM_TopoI"/>
</dbReference>
<dbReference type="PROSITE" id="PS00396">
    <property type="entry name" value="TOPO_IA_1"/>
    <property type="match status" value="1"/>
</dbReference>
<evidence type="ECO:0000313" key="13">
    <source>
        <dbReference type="Proteomes" id="UP001144347"/>
    </source>
</evidence>
<dbReference type="CDD" id="cd03363">
    <property type="entry name" value="TOPRIM_TopoIA_TopoI"/>
    <property type="match status" value="1"/>
</dbReference>
<feature type="region of interest" description="Interaction with DNA" evidence="8">
    <location>
        <begin position="163"/>
        <end position="168"/>
    </location>
</feature>
<feature type="site" description="Interaction with DNA" evidence="8">
    <location>
        <position position="155"/>
    </location>
</feature>
<dbReference type="Gene3D" id="2.70.20.10">
    <property type="entry name" value="Topoisomerase I, domain 3"/>
    <property type="match status" value="1"/>
</dbReference>
<gene>
    <name evidence="8 12" type="primary">topA</name>
    <name evidence="12" type="ORF">O0955_06040</name>
</gene>
<dbReference type="RefSeq" id="WP_269426643.1">
    <property type="nucleotide sequence ID" value="NZ_JAPWGM010000002.1"/>
</dbReference>
<dbReference type="PANTHER" id="PTHR42785">
    <property type="entry name" value="DNA TOPOISOMERASE, TYPE IA, CORE"/>
    <property type="match status" value="1"/>
</dbReference>
<dbReference type="Gene3D" id="1.10.290.10">
    <property type="entry name" value="Topoisomerase I, domain 4"/>
    <property type="match status" value="1"/>
</dbReference>
<protein>
    <recommendedName>
        <fullName evidence="8">DNA topoisomerase 1</fullName>
        <ecNumber evidence="8">5.6.2.1</ecNumber>
    </recommendedName>
    <alternativeName>
        <fullName evidence="8">DNA topoisomerase I</fullName>
    </alternativeName>
</protein>
<dbReference type="SUPFAM" id="SSF56712">
    <property type="entry name" value="Prokaryotic type I DNA topoisomerase"/>
    <property type="match status" value="1"/>
</dbReference>
<feature type="compositionally biased region" description="Basic residues" evidence="9">
    <location>
        <begin position="836"/>
        <end position="859"/>
    </location>
</feature>
<comment type="catalytic activity">
    <reaction evidence="1 8">
        <text>ATP-independent breakage of single-stranded DNA, followed by passage and rejoining.</text>
        <dbReference type="EC" id="5.6.2.1"/>
    </reaction>
</comment>
<evidence type="ECO:0000313" key="12">
    <source>
        <dbReference type="EMBL" id="MCZ4243563.1"/>
    </source>
</evidence>
<dbReference type="InterPro" id="IPR023405">
    <property type="entry name" value="Topo_IA_core_domain"/>
</dbReference>
<evidence type="ECO:0000259" key="10">
    <source>
        <dbReference type="PROSITE" id="PS50880"/>
    </source>
</evidence>
<dbReference type="InterPro" id="IPR013826">
    <property type="entry name" value="Topo_IA_cen_sub3"/>
</dbReference>
<dbReference type="InterPro" id="IPR003602">
    <property type="entry name" value="Topo_IA_DNA-bd_dom"/>
</dbReference>
<dbReference type="PANTHER" id="PTHR42785:SF1">
    <property type="entry name" value="DNA TOPOISOMERASE"/>
    <property type="match status" value="1"/>
</dbReference>
<evidence type="ECO:0000256" key="5">
    <source>
        <dbReference type="ARBA" id="ARBA00023029"/>
    </source>
</evidence>
<feature type="site" description="Interaction with DNA" evidence="8">
    <location>
        <position position="140"/>
    </location>
</feature>
<evidence type="ECO:0000256" key="6">
    <source>
        <dbReference type="ARBA" id="ARBA00023125"/>
    </source>
</evidence>
<reference evidence="12" key="1">
    <citation type="submission" date="2022-12" db="EMBL/GenBank/DDBJ databases">
        <title>Genome sequence of HCMS5-2.</title>
        <authorList>
            <person name="Woo H."/>
        </authorList>
    </citation>
    <scope>NUCLEOTIDE SEQUENCE</scope>
    <source>
        <strain evidence="12">HCMS5-2</strain>
    </source>
</reference>
<keyword evidence="3" id="KW-0479">Metal-binding</keyword>
<feature type="site" description="Interaction with DNA" evidence="8">
    <location>
        <position position="33"/>
    </location>
</feature>
<dbReference type="CDD" id="cd00186">
    <property type="entry name" value="TOP1Ac"/>
    <property type="match status" value="1"/>
</dbReference>
<dbReference type="PRINTS" id="PR00417">
    <property type="entry name" value="PRTPISMRASEI"/>
</dbReference>
<dbReference type="InterPro" id="IPR003601">
    <property type="entry name" value="Topo_IA_2"/>
</dbReference>
<keyword evidence="13" id="KW-1185">Reference proteome</keyword>
<dbReference type="NCBIfam" id="TIGR01051">
    <property type="entry name" value="topA_bact"/>
    <property type="match status" value="1"/>
</dbReference>
<feature type="site" description="Interaction with DNA" evidence="8">
    <location>
        <position position="287"/>
    </location>
</feature>
<feature type="region of interest" description="Disordered" evidence="9">
    <location>
        <begin position="833"/>
        <end position="859"/>
    </location>
</feature>
<dbReference type="PROSITE" id="PS52039">
    <property type="entry name" value="TOPO_IA_2"/>
    <property type="match status" value="1"/>
</dbReference>
<name>A0ABT4L6L1_9SPHI</name>
<comment type="function">
    <text evidence="8">Releases the supercoiling and torsional tension of DNA, which is introduced during the DNA replication and transcription, by transiently cleaving and rejoining one strand of the DNA duplex. Introduces a single-strand break via transesterification at a target site in duplex DNA. The scissile phosphodiester is attacked by the catalytic tyrosine of the enzyme, resulting in the formation of a DNA-(5'-phosphotyrosyl)-enzyme intermediate and the expulsion of a 3'-OH DNA strand. The free DNA strand then undergoes passage around the unbroken strand, thus removing DNA supercoils. Finally, in the religation step, the DNA 3'-OH attacks the covalent intermediate to expel the active-site tyrosine and restore the DNA phosphodiester backbone.</text>
</comment>
<dbReference type="Pfam" id="PF01131">
    <property type="entry name" value="Topoisom_bac"/>
    <property type="match status" value="1"/>
</dbReference>
<feature type="site" description="Interaction with DNA" evidence="8">
    <location>
        <position position="477"/>
    </location>
</feature>
<dbReference type="InterPro" id="IPR013824">
    <property type="entry name" value="Topo_IA_cen_sub1"/>
</dbReference>
<feature type="domain" description="Topo IA-type catalytic" evidence="11">
    <location>
        <begin position="129"/>
        <end position="576"/>
    </location>
</feature>
<dbReference type="InterPro" id="IPR005733">
    <property type="entry name" value="TopoI_bac-type"/>
</dbReference>
<dbReference type="SMART" id="SM00493">
    <property type="entry name" value="TOPRIM"/>
    <property type="match status" value="1"/>
</dbReference>
<dbReference type="GO" id="GO:0003917">
    <property type="term" value="F:DNA topoisomerase type I (single strand cut, ATP-independent) activity"/>
    <property type="evidence" value="ECO:0007669"/>
    <property type="project" value="UniProtKB-EC"/>
</dbReference>
<dbReference type="InterPro" id="IPR023406">
    <property type="entry name" value="Topo_IA_AS"/>
</dbReference>
<keyword evidence="4" id="KW-0460">Magnesium</keyword>
<proteinExistence type="inferred from homology"/>
<keyword evidence="5 8" id="KW-0799">Topoisomerase</keyword>
<feature type="site" description="Interaction with DNA" evidence="8">
    <location>
        <position position="143"/>
    </location>
</feature>
<dbReference type="EMBL" id="JAPWGM010000002">
    <property type="protein sequence ID" value="MCZ4243563.1"/>
    <property type="molecule type" value="Genomic_DNA"/>
</dbReference>
<dbReference type="Gene3D" id="1.10.460.10">
    <property type="entry name" value="Topoisomerase I, domain 2"/>
    <property type="match status" value="1"/>
</dbReference>
<accession>A0ABT4L6L1</accession>
<evidence type="ECO:0000256" key="8">
    <source>
        <dbReference type="HAMAP-Rule" id="MF_00952"/>
    </source>
</evidence>
<evidence type="ECO:0000256" key="1">
    <source>
        <dbReference type="ARBA" id="ARBA00000213"/>
    </source>
</evidence>
<dbReference type="HAMAP" id="MF_00952">
    <property type="entry name" value="Topoisom_1_prok"/>
    <property type="match status" value="1"/>
</dbReference>
<evidence type="ECO:0000256" key="7">
    <source>
        <dbReference type="ARBA" id="ARBA00023235"/>
    </source>
</evidence>
<dbReference type="InterPro" id="IPR025589">
    <property type="entry name" value="Toprim_C_rpt"/>
</dbReference>
<dbReference type="EC" id="5.6.2.1" evidence="8"/>
<dbReference type="PROSITE" id="PS50880">
    <property type="entry name" value="TOPRIM"/>
    <property type="match status" value="1"/>
</dbReference>
<feature type="active site" description="O-(5'-phospho-DNA)-tyrosine intermediate" evidence="8">
    <location>
        <position position="285"/>
    </location>
</feature>
<keyword evidence="6 8" id="KW-0238">DNA-binding</keyword>
<dbReference type="Proteomes" id="UP001144347">
    <property type="component" value="Unassembled WGS sequence"/>
</dbReference>
<evidence type="ECO:0000256" key="4">
    <source>
        <dbReference type="ARBA" id="ARBA00022842"/>
    </source>
</evidence>
<dbReference type="Gene3D" id="3.40.50.140">
    <property type="match status" value="1"/>
</dbReference>
<dbReference type="InterPro" id="IPR000380">
    <property type="entry name" value="Topo_IA"/>
</dbReference>
<organism evidence="12 13">
    <name type="scientific">Pedobacter punctiformis</name>
    <dbReference type="NCBI Taxonomy" id="3004097"/>
    <lineage>
        <taxon>Bacteria</taxon>
        <taxon>Pseudomonadati</taxon>
        <taxon>Bacteroidota</taxon>
        <taxon>Sphingobacteriia</taxon>
        <taxon>Sphingobacteriales</taxon>
        <taxon>Sphingobacteriaceae</taxon>
        <taxon>Pedobacter</taxon>
    </lineage>
</organism>
<dbReference type="InterPro" id="IPR013825">
    <property type="entry name" value="Topo_IA_cen_sub2"/>
</dbReference>
<evidence type="ECO:0000256" key="9">
    <source>
        <dbReference type="SAM" id="MobiDB-lite"/>
    </source>
</evidence>
<evidence type="ECO:0000256" key="3">
    <source>
        <dbReference type="ARBA" id="ARBA00022723"/>
    </source>
</evidence>
<comment type="similarity">
    <text evidence="2 8">Belongs to the type IA topoisomerase family.</text>
</comment>
<evidence type="ECO:0000259" key="11">
    <source>
        <dbReference type="PROSITE" id="PS52039"/>
    </source>
</evidence>
<keyword evidence="7 8" id="KW-0413">Isomerase</keyword>
<comment type="subunit">
    <text evidence="8">Monomer.</text>
</comment>
<dbReference type="SMART" id="SM00437">
    <property type="entry name" value="TOP1Ac"/>
    <property type="match status" value="1"/>
</dbReference>
<feature type="domain" description="Toprim" evidence="10">
    <location>
        <begin position="3"/>
        <end position="113"/>
    </location>
</feature>
<comment type="caution">
    <text evidence="12">The sequence shown here is derived from an EMBL/GenBank/DDBJ whole genome shotgun (WGS) entry which is preliminary data.</text>
</comment>
<dbReference type="Pfam" id="PF13368">
    <property type="entry name" value="Toprim_C_rpt"/>
    <property type="match status" value="2"/>
</dbReference>
<feature type="site" description="Interaction with DNA" evidence="8">
    <location>
        <position position="139"/>
    </location>
</feature>
<evidence type="ECO:0000256" key="2">
    <source>
        <dbReference type="ARBA" id="ARBA00009446"/>
    </source>
</evidence>